<dbReference type="PANTHER" id="PTHR14021:SF15">
    <property type="entry name" value="IRON-SULFUR CLUSTER CO-CHAPERONE PROTEIN HSCB"/>
    <property type="match status" value="1"/>
</dbReference>
<dbReference type="CDD" id="cd06257">
    <property type="entry name" value="DnaJ"/>
    <property type="match status" value="1"/>
</dbReference>
<dbReference type="GO" id="GO:0051087">
    <property type="term" value="F:protein-folding chaperone binding"/>
    <property type="evidence" value="ECO:0007669"/>
    <property type="project" value="InterPro"/>
</dbReference>
<evidence type="ECO:0000313" key="3">
    <source>
        <dbReference type="EMBL" id="HGY94542.1"/>
    </source>
</evidence>
<comment type="function">
    <text evidence="1">Co-chaperone involved in the maturation of iron-sulfur cluster-containing proteins. Seems to help targeting proteins to be folded toward HscA.</text>
</comment>
<dbReference type="NCBIfam" id="TIGR00714">
    <property type="entry name" value="hscB"/>
    <property type="match status" value="1"/>
</dbReference>
<organism evidence="3">
    <name type="scientific">Acidobacterium capsulatum</name>
    <dbReference type="NCBI Taxonomy" id="33075"/>
    <lineage>
        <taxon>Bacteria</taxon>
        <taxon>Pseudomonadati</taxon>
        <taxon>Acidobacteriota</taxon>
        <taxon>Terriglobia</taxon>
        <taxon>Terriglobales</taxon>
        <taxon>Acidobacteriaceae</taxon>
        <taxon>Acidobacterium</taxon>
    </lineage>
</organism>
<dbReference type="PANTHER" id="PTHR14021">
    <property type="entry name" value="IRON-SULFUR CLUSTER CO-CHAPERONE PROTEIN HSCB"/>
    <property type="match status" value="1"/>
</dbReference>
<dbReference type="SMART" id="SM00271">
    <property type="entry name" value="DnaJ"/>
    <property type="match status" value="1"/>
</dbReference>
<dbReference type="SUPFAM" id="SSF46565">
    <property type="entry name" value="Chaperone J-domain"/>
    <property type="match status" value="1"/>
</dbReference>
<dbReference type="AlphaFoldDB" id="A0A7V4XT01"/>
<feature type="domain" description="J" evidence="2">
    <location>
        <begin position="44"/>
        <end position="116"/>
    </location>
</feature>
<accession>A0A7V4XT01</accession>
<dbReference type="Gene3D" id="1.10.287.110">
    <property type="entry name" value="DnaJ domain"/>
    <property type="match status" value="1"/>
</dbReference>
<dbReference type="InterPro" id="IPR001623">
    <property type="entry name" value="DnaJ_domain"/>
</dbReference>
<name>A0A7V4XT01_9BACT</name>
<comment type="caution">
    <text evidence="3">The sequence shown here is derived from an EMBL/GenBank/DDBJ whole genome shotgun (WGS) entry which is preliminary data.</text>
</comment>
<reference evidence="3" key="1">
    <citation type="journal article" date="2020" name="mSystems">
        <title>Genome- and Community-Level Interaction Insights into Carbon Utilization and Element Cycling Functions of Hydrothermarchaeota in Hydrothermal Sediment.</title>
        <authorList>
            <person name="Zhou Z."/>
            <person name="Liu Y."/>
            <person name="Xu W."/>
            <person name="Pan J."/>
            <person name="Luo Z.H."/>
            <person name="Li M."/>
        </authorList>
    </citation>
    <scope>NUCLEOTIDE SEQUENCE [LARGE SCALE GENOMIC DNA]</scope>
    <source>
        <strain evidence="3">SpSt-855</strain>
    </source>
</reference>
<dbReference type="GO" id="GO:0044571">
    <property type="term" value="P:[2Fe-2S] cluster assembly"/>
    <property type="evidence" value="ECO:0007669"/>
    <property type="project" value="InterPro"/>
</dbReference>
<gene>
    <name evidence="3" type="primary">hscB</name>
    <name evidence="3" type="ORF">ENW50_07660</name>
</gene>
<evidence type="ECO:0000259" key="2">
    <source>
        <dbReference type="PROSITE" id="PS50076"/>
    </source>
</evidence>
<sequence length="248" mass="27740">MQNVTTSVSGVCWSCGQTLEGSAALCAACGKVQPVISADGEQPDYFRVFGLTRKLALDTAALERSFYRHSRKLHPDVYARASAEEQLWSLDQTSLLNDAYRTLKNPVARTEYLLKLEGKPIASEEQQAKSVVQPGVQPGATKEARVPADMLEEVFELNMQLEEMRMNRKMGEDDPALRGDLEKARLQFEAQLAAVDDDLKSLWQQWDEAIDADASATAEPVKDKMFSLLDRRRYIRNLVRDVNDALGS</sequence>
<dbReference type="InterPro" id="IPR036869">
    <property type="entry name" value="J_dom_sf"/>
</dbReference>
<proteinExistence type="predicted"/>
<evidence type="ECO:0000256" key="1">
    <source>
        <dbReference type="ARBA" id="ARBA00025596"/>
    </source>
</evidence>
<dbReference type="GO" id="GO:0001671">
    <property type="term" value="F:ATPase activator activity"/>
    <property type="evidence" value="ECO:0007669"/>
    <property type="project" value="InterPro"/>
</dbReference>
<dbReference type="InterPro" id="IPR004640">
    <property type="entry name" value="HscB"/>
</dbReference>
<dbReference type="PROSITE" id="PS50076">
    <property type="entry name" value="DNAJ_2"/>
    <property type="match status" value="1"/>
</dbReference>
<dbReference type="EMBL" id="DTKL01000045">
    <property type="protein sequence ID" value="HGY94542.1"/>
    <property type="molecule type" value="Genomic_DNA"/>
</dbReference>
<protein>
    <submittedName>
        <fullName evidence="3">Fe-S protein assembly co-chaperone HscB</fullName>
    </submittedName>
</protein>